<evidence type="ECO:0000313" key="1">
    <source>
        <dbReference type="EMBL" id="MCA2015101.1"/>
    </source>
</evidence>
<protein>
    <recommendedName>
        <fullName evidence="3">Lipoprotein</fullName>
    </recommendedName>
</protein>
<evidence type="ECO:0008006" key="3">
    <source>
        <dbReference type="Google" id="ProtNLM"/>
    </source>
</evidence>
<comment type="caution">
    <text evidence="1">The sequence shown here is derived from an EMBL/GenBank/DDBJ whole genome shotgun (WGS) entry which is preliminary data.</text>
</comment>
<keyword evidence="2" id="KW-1185">Reference proteome</keyword>
<gene>
    <name evidence="1" type="ORF">LDJ79_03200</name>
</gene>
<dbReference type="PROSITE" id="PS51257">
    <property type="entry name" value="PROKAR_LIPOPROTEIN"/>
    <property type="match status" value="1"/>
</dbReference>
<dbReference type="Proteomes" id="UP001199044">
    <property type="component" value="Unassembled WGS sequence"/>
</dbReference>
<dbReference type="RefSeq" id="WP_068716778.1">
    <property type="nucleotide sequence ID" value="NZ_AP014636.1"/>
</dbReference>
<accession>A0ABS7YHE7</accession>
<name>A0ABS7YHE7_9VIBR</name>
<evidence type="ECO:0000313" key="2">
    <source>
        <dbReference type="Proteomes" id="UP001199044"/>
    </source>
</evidence>
<reference evidence="2" key="1">
    <citation type="submission" date="2023-07" db="EMBL/GenBank/DDBJ databases">
        <title>Molecular identification of indigenous halophilic bacteria isolated from red sea cost, biodegradation of synthetic dyes and assessment of degraded metabolite toxicity.</title>
        <authorList>
            <person name="Chaieb K."/>
            <person name="Altayb H.N."/>
        </authorList>
    </citation>
    <scope>NUCLEOTIDE SEQUENCE [LARGE SCALE GENOMIC DNA]</scope>
    <source>
        <strain evidence="2">K20</strain>
    </source>
</reference>
<organism evidence="1 2">
    <name type="scientific">Vibrio tritonius</name>
    <dbReference type="NCBI Taxonomy" id="1435069"/>
    <lineage>
        <taxon>Bacteria</taxon>
        <taxon>Pseudomonadati</taxon>
        <taxon>Pseudomonadota</taxon>
        <taxon>Gammaproteobacteria</taxon>
        <taxon>Vibrionales</taxon>
        <taxon>Vibrionaceae</taxon>
        <taxon>Vibrio</taxon>
    </lineage>
</organism>
<sequence length="156" mass="17970">MLTASKAYTYLPHSKVLIVASMVSVLSGCFSDSKADHIRDYLQHNIEFTQNGWKITDVHEGRQGYYVSITMGHNDENSYKFLYNMAKNRRNKNKFVDNLDTTYQSRLKALCPNSQSERGADFWQDMGEQKFFDMSITIKDFGKGVVAESYCHRPEA</sequence>
<proteinExistence type="predicted"/>
<dbReference type="EMBL" id="JAIWIU010000015">
    <property type="protein sequence ID" value="MCA2015101.1"/>
    <property type="molecule type" value="Genomic_DNA"/>
</dbReference>